<evidence type="ECO:0000256" key="6">
    <source>
        <dbReference type="ARBA" id="ARBA00022490"/>
    </source>
</evidence>
<dbReference type="GO" id="GO:0005737">
    <property type="term" value="C:cytoplasm"/>
    <property type="evidence" value="ECO:0007669"/>
    <property type="project" value="UniProtKB-SubCell"/>
</dbReference>
<dbReference type="PANTHER" id="PTHR22930:SF267">
    <property type="entry name" value="NUCLEASE HARBI1-RELATED"/>
    <property type="match status" value="1"/>
</dbReference>
<comment type="cofactor">
    <cofactor evidence="1">
        <name>a divalent metal cation</name>
        <dbReference type="ChEBI" id="CHEBI:60240"/>
    </cofactor>
</comment>
<reference evidence="14" key="1">
    <citation type="submission" date="2025-08" db="UniProtKB">
        <authorList>
            <consortium name="Ensembl"/>
        </authorList>
    </citation>
    <scope>IDENTIFICATION</scope>
</reference>
<keyword evidence="15" id="KW-1185">Reference proteome</keyword>
<dbReference type="GeneTree" id="ENSGT00940000154348"/>
<dbReference type="AlphaFoldDB" id="A0A3B3SHL6"/>
<keyword evidence="8" id="KW-0479">Metal-binding</keyword>
<dbReference type="Proteomes" id="UP000261540">
    <property type="component" value="Unplaced"/>
</dbReference>
<dbReference type="InterPro" id="IPR045249">
    <property type="entry name" value="HARBI1-like"/>
</dbReference>
<proteinExistence type="inferred from homology"/>
<evidence type="ECO:0000256" key="11">
    <source>
        <dbReference type="ARBA" id="ARBA00030126"/>
    </source>
</evidence>
<organism evidence="14 15">
    <name type="scientific">Paramormyrops kingsleyae</name>
    <dbReference type="NCBI Taxonomy" id="1676925"/>
    <lineage>
        <taxon>Eukaryota</taxon>
        <taxon>Metazoa</taxon>
        <taxon>Chordata</taxon>
        <taxon>Craniata</taxon>
        <taxon>Vertebrata</taxon>
        <taxon>Euteleostomi</taxon>
        <taxon>Actinopterygii</taxon>
        <taxon>Neopterygii</taxon>
        <taxon>Teleostei</taxon>
        <taxon>Osteoglossocephala</taxon>
        <taxon>Osteoglossomorpha</taxon>
        <taxon>Osteoglossiformes</taxon>
        <taxon>Mormyridae</taxon>
        <taxon>Paramormyrops</taxon>
    </lineage>
</organism>
<evidence type="ECO:0000256" key="12">
    <source>
        <dbReference type="ARBA" id="ARBA00045850"/>
    </source>
</evidence>
<accession>A0A3B3SHL6</accession>
<keyword evidence="6" id="KW-0963">Cytoplasm</keyword>
<evidence type="ECO:0000256" key="2">
    <source>
        <dbReference type="ARBA" id="ARBA00004123"/>
    </source>
</evidence>
<evidence type="ECO:0000256" key="3">
    <source>
        <dbReference type="ARBA" id="ARBA00004496"/>
    </source>
</evidence>
<sequence length="314" mass="34880">MFEDHLDLFVESNEYLISRFRLPRPVLTELCDFAMDPAVGSHTRWSNPVPAHVQVLCSLGYLGTGTFQRELADRVGISQPSISRALPQVVDGINQVATKYIAFPYRPQQQLPVKKGFYAIAGLPNIIGAIDCTHVCIKAPSPDPFPYLNRKQFHSINVQLICNAQHHLLNVVSRFPGGAQDSHIRQNSSVDMCLEQGAAGDAWLLGDRGYALAPWLMMPLVDPQTPQEMSYNQMHARARSTNKRTIGILKGRWMCLGTAGGELLYTPEKVCIYTNGRTFCEIFSWMSKTASDITSAVGQDLRAARAEETVLQEG</sequence>
<evidence type="ECO:0000256" key="7">
    <source>
        <dbReference type="ARBA" id="ARBA00022722"/>
    </source>
</evidence>
<name>A0A3B3SHL6_9TELE</name>
<keyword evidence="10" id="KW-0539">Nucleus</keyword>
<dbReference type="Ensembl" id="ENSPKIT00000010313.1">
    <property type="protein sequence ID" value="ENSPKIP00000029516.1"/>
    <property type="gene ID" value="ENSPKIG00000010729.1"/>
</dbReference>
<comment type="subcellular location">
    <subcellularLocation>
        <location evidence="3">Cytoplasm</location>
    </subcellularLocation>
    <subcellularLocation>
        <location evidence="2">Nucleus</location>
    </subcellularLocation>
</comment>
<evidence type="ECO:0000256" key="8">
    <source>
        <dbReference type="ARBA" id="ARBA00022723"/>
    </source>
</evidence>
<dbReference type="GO" id="GO:0004518">
    <property type="term" value="F:nuclease activity"/>
    <property type="evidence" value="ECO:0007669"/>
    <property type="project" value="UniProtKB-KW"/>
</dbReference>
<dbReference type="GO" id="GO:0016787">
    <property type="term" value="F:hydrolase activity"/>
    <property type="evidence" value="ECO:0007669"/>
    <property type="project" value="UniProtKB-KW"/>
</dbReference>
<comment type="function">
    <text evidence="12">Transposase-derived protein that may have nuclease activity. Does not have transposase activity.</text>
</comment>
<evidence type="ECO:0000256" key="9">
    <source>
        <dbReference type="ARBA" id="ARBA00022801"/>
    </source>
</evidence>
<dbReference type="Pfam" id="PF13359">
    <property type="entry name" value="DDE_Tnp_4"/>
    <property type="match status" value="1"/>
</dbReference>
<keyword evidence="9" id="KW-0378">Hydrolase</keyword>
<dbReference type="PANTHER" id="PTHR22930">
    <property type="match status" value="1"/>
</dbReference>
<dbReference type="PRINTS" id="PR02086">
    <property type="entry name" value="PUTNUCHARBI1"/>
</dbReference>
<dbReference type="InterPro" id="IPR026103">
    <property type="entry name" value="HARBI1_animal"/>
</dbReference>
<reference evidence="14" key="2">
    <citation type="submission" date="2025-09" db="UniProtKB">
        <authorList>
            <consortium name="Ensembl"/>
        </authorList>
    </citation>
    <scope>IDENTIFICATION</scope>
</reference>
<dbReference type="InterPro" id="IPR027806">
    <property type="entry name" value="HARBI1_dom"/>
</dbReference>
<evidence type="ECO:0000313" key="15">
    <source>
        <dbReference type="Proteomes" id="UP000261540"/>
    </source>
</evidence>
<evidence type="ECO:0000259" key="13">
    <source>
        <dbReference type="Pfam" id="PF13359"/>
    </source>
</evidence>
<dbReference type="GO" id="GO:0046872">
    <property type="term" value="F:metal ion binding"/>
    <property type="evidence" value="ECO:0007669"/>
    <property type="project" value="UniProtKB-KW"/>
</dbReference>
<dbReference type="GO" id="GO:0005634">
    <property type="term" value="C:nucleus"/>
    <property type="evidence" value="ECO:0007669"/>
    <property type="project" value="UniProtKB-SubCell"/>
</dbReference>
<keyword evidence="7" id="KW-0540">Nuclease</keyword>
<evidence type="ECO:0000256" key="5">
    <source>
        <dbReference type="ARBA" id="ARBA00015519"/>
    </source>
</evidence>
<evidence type="ECO:0000256" key="10">
    <source>
        <dbReference type="ARBA" id="ARBA00023242"/>
    </source>
</evidence>
<evidence type="ECO:0000256" key="1">
    <source>
        <dbReference type="ARBA" id="ARBA00001968"/>
    </source>
</evidence>
<protein>
    <recommendedName>
        <fullName evidence="5">Putative nuclease HARBI1</fullName>
    </recommendedName>
    <alternativeName>
        <fullName evidence="11">Harbinger transposase-derived nuclease</fullName>
    </alternativeName>
</protein>
<evidence type="ECO:0000313" key="14">
    <source>
        <dbReference type="Ensembl" id="ENSPKIP00000029516.1"/>
    </source>
</evidence>
<evidence type="ECO:0000256" key="4">
    <source>
        <dbReference type="ARBA" id="ARBA00006958"/>
    </source>
</evidence>
<feature type="domain" description="DDE Tnp4" evidence="13">
    <location>
        <begin position="130"/>
        <end position="260"/>
    </location>
</feature>
<comment type="similarity">
    <text evidence="4">Belongs to the HARBI1 family.</text>
</comment>